<evidence type="ECO:0000256" key="2">
    <source>
        <dbReference type="ARBA" id="ARBA00020019"/>
    </source>
</evidence>
<evidence type="ECO:0000256" key="12">
    <source>
        <dbReference type="SAM" id="MobiDB-lite"/>
    </source>
</evidence>
<keyword evidence="7 11" id="KW-0472">Membrane</keyword>
<comment type="caution">
    <text evidence="14">The sequence shown here is derived from an EMBL/GenBank/DDBJ whole genome shotgun (WGS) entry which is preliminary data.</text>
</comment>
<name>A0A251YWW1_9MICO</name>
<accession>A0A251YWW1</accession>
<dbReference type="AlphaFoldDB" id="A0A251YWW1"/>
<evidence type="ECO:0000256" key="1">
    <source>
        <dbReference type="ARBA" id="ARBA00005417"/>
    </source>
</evidence>
<proteinExistence type="inferred from homology"/>
<dbReference type="PROSITE" id="PS00211">
    <property type="entry name" value="ABC_TRANSPORTER_1"/>
    <property type="match status" value="1"/>
</dbReference>
<keyword evidence="5 11" id="KW-0547">Nucleotide-binding</keyword>
<evidence type="ECO:0000256" key="8">
    <source>
        <dbReference type="ARBA" id="ARBA00023306"/>
    </source>
</evidence>
<dbReference type="Proteomes" id="UP000195011">
    <property type="component" value="Unassembled WGS sequence"/>
</dbReference>
<dbReference type="PANTHER" id="PTHR24220">
    <property type="entry name" value="IMPORT ATP-BINDING PROTEIN"/>
    <property type="match status" value="1"/>
</dbReference>
<evidence type="ECO:0000256" key="10">
    <source>
        <dbReference type="ARBA" id="ARBA00063837"/>
    </source>
</evidence>
<dbReference type="GO" id="GO:0005886">
    <property type="term" value="C:plasma membrane"/>
    <property type="evidence" value="ECO:0007669"/>
    <property type="project" value="UniProtKB-SubCell"/>
</dbReference>
<dbReference type="Pfam" id="PF00005">
    <property type="entry name" value="ABC_tran"/>
    <property type="match status" value="1"/>
</dbReference>
<dbReference type="InterPro" id="IPR005286">
    <property type="entry name" value="Cell_div_FtsE"/>
</dbReference>
<feature type="region of interest" description="Disordered" evidence="12">
    <location>
        <begin position="262"/>
        <end position="543"/>
    </location>
</feature>
<dbReference type="InterPro" id="IPR015854">
    <property type="entry name" value="ABC_transpr_LolD-like"/>
</dbReference>
<keyword evidence="8 11" id="KW-0131">Cell cycle</keyword>
<comment type="similarity">
    <text evidence="1 11">Belongs to the ABC transporter superfamily.</text>
</comment>
<dbReference type="FunFam" id="3.40.50.300:FF:000056">
    <property type="entry name" value="Cell division ATP-binding protein FtsE"/>
    <property type="match status" value="1"/>
</dbReference>
<feature type="region of interest" description="Disordered" evidence="12">
    <location>
        <begin position="555"/>
        <end position="577"/>
    </location>
</feature>
<evidence type="ECO:0000313" key="14">
    <source>
        <dbReference type="EMBL" id="OUE28746.1"/>
    </source>
</evidence>
<keyword evidence="6 11" id="KW-0067">ATP-binding</keyword>
<evidence type="ECO:0000256" key="4">
    <source>
        <dbReference type="ARBA" id="ARBA00022618"/>
    </source>
</evidence>
<dbReference type="EMBL" id="MDJY01000006">
    <property type="protein sequence ID" value="OUE28746.1"/>
    <property type="molecule type" value="Genomic_DNA"/>
</dbReference>
<evidence type="ECO:0000256" key="7">
    <source>
        <dbReference type="ARBA" id="ARBA00023136"/>
    </source>
</evidence>
<gene>
    <name evidence="11 14" type="primary">ftsE</name>
    <name evidence="14" type="ORF">BFL36_00620</name>
</gene>
<comment type="subunit">
    <text evidence="10 11">Homodimer. Forms a membrane-associated complex with FtsX.</text>
</comment>
<comment type="function">
    <text evidence="9">Part of the ABC transporter FtsEX involved in cellular division. Has ATPase activity.</text>
</comment>
<evidence type="ECO:0000256" key="5">
    <source>
        <dbReference type="ARBA" id="ARBA00022741"/>
    </source>
</evidence>
<dbReference type="InterPro" id="IPR017871">
    <property type="entry name" value="ABC_transporter-like_CS"/>
</dbReference>
<feature type="domain" description="ABC transporter" evidence="13">
    <location>
        <begin position="2"/>
        <end position="238"/>
    </location>
</feature>
<dbReference type="InterPro" id="IPR027417">
    <property type="entry name" value="P-loop_NTPase"/>
</dbReference>
<dbReference type="GO" id="GO:0005524">
    <property type="term" value="F:ATP binding"/>
    <property type="evidence" value="ECO:0007669"/>
    <property type="project" value="UniProtKB-UniRule"/>
</dbReference>
<feature type="compositionally biased region" description="Low complexity" evidence="12">
    <location>
        <begin position="479"/>
        <end position="510"/>
    </location>
</feature>
<keyword evidence="3 11" id="KW-1003">Cell membrane</keyword>
<sequence>MIRFDHVSKVYPGNPRPALSSVDLEILRGEFVFLVGASGSGKSSFLRLVLKEDRPTQGTIHVLGQQLNQLSSRKVPYYRRSLGVVFQDFRLLPNKSVFDNVAFTLQVIGKSRGFIQEAVPDVLNMVGLKGKEQRLPHELSGGEQQRVAIARAVVNKPAVLLADEPTGNLDPLTSAGIMQVLERINANGTTVIMATHDSGIVDQMQKRVIELIGGEVVRDELGGQYQTSAIDLPRTAENAVGVNPEHPPVAAPTPVFVPAAPLPAPVRPTAPAAPATAAERREQARRDKQRRADEKARAKEEATREAAAAKAARKAPKEKAPVAPSPAAVSAPAVDPAPASAPTSEAPAEAPEPVAPLVPAASPVREATTSRPDFDAARTSTPSAFAEAARVDPPPTPAGEPAPARVPSSSDAPTGSRPDDRETASAPVDTVPVADDRRESAPREPAGPDAGTVRPPVEERTPSRAVPVVREPAEEPERGSAPVDDAPPSSSSPRAPSRRNGGGAAPAAPSTGSIRRLPEGTGVIRLPDLSDGQGGIAPADGRDDAELAELGLAEKLGLRARGESPDDTGAQDVGPTR</sequence>
<evidence type="ECO:0000256" key="6">
    <source>
        <dbReference type="ARBA" id="ARBA00022840"/>
    </source>
</evidence>
<organism evidence="14 15">
    <name type="scientific">Clavibacter michiganensis</name>
    <dbReference type="NCBI Taxonomy" id="28447"/>
    <lineage>
        <taxon>Bacteria</taxon>
        <taxon>Bacillati</taxon>
        <taxon>Actinomycetota</taxon>
        <taxon>Actinomycetes</taxon>
        <taxon>Micrococcales</taxon>
        <taxon>Microbacteriaceae</taxon>
        <taxon>Clavibacter</taxon>
    </lineage>
</organism>
<dbReference type="PROSITE" id="PS50893">
    <property type="entry name" value="ABC_TRANSPORTER_2"/>
    <property type="match status" value="1"/>
</dbReference>
<dbReference type="SUPFAM" id="SSF52540">
    <property type="entry name" value="P-loop containing nucleoside triphosphate hydrolases"/>
    <property type="match status" value="1"/>
</dbReference>
<dbReference type="GO" id="GO:0016887">
    <property type="term" value="F:ATP hydrolysis activity"/>
    <property type="evidence" value="ECO:0007669"/>
    <property type="project" value="InterPro"/>
</dbReference>
<evidence type="ECO:0000259" key="13">
    <source>
        <dbReference type="PROSITE" id="PS50893"/>
    </source>
</evidence>
<evidence type="ECO:0000256" key="3">
    <source>
        <dbReference type="ARBA" id="ARBA00022475"/>
    </source>
</evidence>
<dbReference type="InterPro" id="IPR003439">
    <property type="entry name" value="ABC_transporter-like_ATP-bd"/>
</dbReference>
<dbReference type="SMART" id="SM00382">
    <property type="entry name" value="AAA"/>
    <property type="match status" value="1"/>
</dbReference>
<dbReference type="Gene3D" id="3.40.50.300">
    <property type="entry name" value="P-loop containing nucleotide triphosphate hydrolases"/>
    <property type="match status" value="1"/>
</dbReference>
<comment type="subcellular location">
    <subcellularLocation>
        <location evidence="11">Cell membrane</location>
        <topology evidence="11">Peripheral membrane protein</topology>
        <orientation evidence="11">Cytoplasmic side</orientation>
    </subcellularLocation>
</comment>
<evidence type="ECO:0000313" key="15">
    <source>
        <dbReference type="Proteomes" id="UP000195011"/>
    </source>
</evidence>
<feature type="compositionally biased region" description="Basic and acidic residues" evidence="12">
    <location>
        <begin position="278"/>
        <end position="304"/>
    </location>
</feature>
<keyword evidence="4 11" id="KW-0132">Cell division</keyword>
<feature type="compositionally biased region" description="Low complexity" evidence="12">
    <location>
        <begin position="321"/>
        <end position="364"/>
    </location>
</feature>
<dbReference type="GO" id="GO:0022857">
    <property type="term" value="F:transmembrane transporter activity"/>
    <property type="evidence" value="ECO:0007669"/>
    <property type="project" value="TreeGrafter"/>
</dbReference>
<dbReference type="NCBIfam" id="TIGR02673">
    <property type="entry name" value="FtsE"/>
    <property type="match status" value="1"/>
</dbReference>
<reference evidence="14 15" key="1">
    <citation type="submission" date="2016-08" db="EMBL/GenBank/DDBJ databases">
        <title>Genome sequence of Clavibacter michiganensis spp strain CFBP8017.</title>
        <authorList>
            <person name="Thapa S.P."/>
            <person name="Coaker G."/>
            <person name="Jacques M.-A."/>
        </authorList>
    </citation>
    <scope>NUCLEOTIDE SEQUENCE [LARGE SCALE GENOMIC DNA]</scope>
    <source>
        <strain evidence="14">CFBP8017</strain>
    </source>
</reference>
<evidence type="ECO:0000256" key="11">
    <source>
        <dbReference type="RuleBase" id="RU365094"/>
    </source>
</evidence>
<evidence type="ECO:0000256" key="9">
    <source>
        <dbReference type="ARBA" id="ARBA00054718"/>
    </source>
</evidence>
<protein>
    <recommendedName>
        <fullName evidence="2 11">Cell division ATP-binding protein FtsE</fullName>
    </recommendedName>
</protein>
<dbReference type="GO" id="GO:0051301">
    <property type="term" value="P:cell division"/>
    <property type="evidence" value="ECO:0007669"/>
    <property type="project" value="UniProtKB-UniRule"/>
</dbReference>
<dbReference type="RefSeq" id="WP_086516080.1">
    <property type="nucleotide sequence ID" value="NZ_MDJY01000006.1"/>
</dbReference>
<dbReference type="InterPro" id="IPR003593">
    <property type="entry name" value="AAA+_ATPase"/>
</dbReference>
<dbReference type="PANTHER" id="PTHR24220:SF470">
    <property type="entry name" value="CELL DIVISION ATP-BINDING PROTEIN FTSE"/>
    <property type="match status" value="1"/>
</dbReference>